<accession>A0A7D9LP33</accession>
<comment type="caution">
    <text evidence="1">The sequence shown here is derived from an EMBL/GenBank/DDBJ whole genome shotgun (WGS) entry which is preliminary data.</text>
</comment>
<evidence type="ECO:0000313" key="2">
    <source>
        <dbReference type="Proteomes" id="UP001152795"/>
    </source>
</evidence>
<sequence>RIDVQTRRDQGLLTLKTCANLDLSEQYPVIMISSSYHCNKIFLTIAIALTFSAFGSALMCNQCYYKSTHPKAQQVCGNDTVNCTTGYCYSVSYTRSRDGTLIIARSCDSTNVNDKFCPDPDVFCEKEISKNNSKSCFGVCCSTDNCNNYTPTSATGIMVAKFSMCVMVILGLFLA</sequence>
<keyword evidence="2" id="KW-1185">Reference proteome</keyword>
<name>A0A7D9LP33_PARCT</name>
<dbReference type="OrthoDB" id="10511254at2759"/>
<protein>
    <submittedName>
        <fullName evidence="1">Uncharacterized protein</fullName>
    </submittedName>
</protein>
<evidence type="ECO:0000313" key="1">
    <source>
        <dbReference type="EMBL" id="CAB4036528.1"/>
    </source>
</evidence>
<dbReference type="AlphaFoldDB" id="A0A7D9LP33"/>
<proteinExistence type="predicted"/>
<gene>
    <name evidence="1" type="ORF">PACLA_8A020267</name>
</gene>
<reference evidence="1" key="1">
    <citation type="submission" date="2020-04" db="EMBL/GenBank/DDBJ databases">
        <authorList>
            <person name="Alioto T."/>
            <person name="Alioto T."/>
            <person name="Gomez Garrido J."/>
        </authorList>
    </citation>
    <scope>NUCLEOTIDE SEQUENCE</scope>
    <source>
        <strain evidence="1">A484AB</strain>
    </source>
</reference>
<feature type="non-terminal residue" evidence="1">
    <location>
        <position position="1"/>
    </location>
</feature>
<dbReference type="EMBL" id="CACRXK020022142">
    <property type="protein sequence ID" value="CAB4036528.1"/>
    <property type="molecule type" value="Genomic_DNA"/>
</dbReference>
<organism evidence="1 2">
    <name type="scientific">Paramuricea clavata</name>
    <name type="common">Red gorgonian</name>
    <name type="synonym">Violescent sea-whip</name>
    <dbReference type="NCBI Taxonomy" id="317549"/>
    <lineage>
        <taxon>Eukaryota</taxon>
        <taxon>Metazoa</taxon>
        <taxon>Cnidaria</taxon>
        <taxon>Anthozoa</taxon>
        <taxon>Octocorallia</taxon>
        <taxon>Malacalcyonacea</taxon>
        <taxon>Plexauridae</taxon>
        <taxon>Paramuricea</taxon>
    </lineage>
</organism>
<dbReference type="Proteomes" id="UP001152795">
    <property type="component" value="Unassembled WGS sequence"/>
</dbReference>